<sequence>MRHKKLLHAAGALMLAMYAAPTLADDAGTRLSACLQLARDDPAAAVAQAGSRPSVTVKSDEADALQCLGTAQAGLGMWAQAQASFMAAAKAALAQPDPDARRLFALQAQAGNAALETGDAQTALYLFNAALAAMRDVAISGNAAAALHVDRARALAALSRTDHALAALTLAQLAEPRDSTAFLLEASLARRADDLARAAIAIAHADAITPGSPDILLEGGLIAAAAGNDRIAANAWRRIVEHAPDASAAPFARTYLEQLQAARSASRSAGKPANNALAGADPDWENQR</sequence>
<evidence type="ECO:0000313" key="3">
    <source>
        <dbReference type="EMBL" id="MDT0576145.1"/>
    </source>
</evidence>
<organism evidence="3 4">
    <name type="scientific">Croceicoccus esteveae</name>
    <dbReference type="NCBI Taxonomy" id="3075597"/>
    <lineage>
        <taxon>Bacteria</taxon>
        <taxon>Pseudomonadati</taxon>
        <taxon>Pseudomonadota</taxon>
        <taxon>Alphaproteobacteria</taxon>
        <taxon>Sphingomonadales</taxon>
        <taxon>Erythrobacteraceae</taxon>
        <taxon>Croceicoccus</taxon>
    </lineage>
</organism>
<reference evidence="3 4" key="1">
    <citation type="submission" date="2023-09" db="EMBL/GenBank/DDBJ databases">
        <authorList>
            <person name="Rey-Velasco X."/>
        </authorList>
    </citation>
    <scope>NUCLEOTIDE SEQUENCE [LARGE SCALE GENOMIC DNA]</scope>
    <source>
        <strain evidence="3 4">F390</strain>
    </source>
</reference>
<dbReference type="InterPro" id="IPR011990">
    <property type="entry name" value="TPR-like_helical_dom_sf"/>
</dbReference>
<evidence type="ECO:0000313" key="4">
    <source>
        <dbReference type="Proteomes" id="UP001259803"/>
    </source>
</evidence>
<dbReference type="SUPFAM" id="SSF48452">
    <property type="entry name" value="TPR-like"/>
    <property type="match status" value="1"/>
</dbReference>
<feature type="chain" id="PRO_5045607379" description="Tetratricopeptide repeat protein" evidence="2">
    <location>
        <begin position="25"/>
        <end position="288"/>
    </location>
</feature>
<dbReference type="Proteomes" id="UP001259803">
    <property type="component" value="Unassembled WGS sequence"/>
</dbReference>
<proteinExistence type="predicted"/>
<evidence type="ECO:0000256" key="2">
    <source>
        <dbReference type="SAM" id="SignalP"/>
    </source>
</evidence>
<gene>
    <name evidence="3" type="ORF">RM533_08085</name>
</gene>
<protein>
    <recommendedName>
        <fullName evidence="5">Tetratricopeptide repeat protein</fullName>
    </recommendedName>
</protein>
<dbReference type="EMBL" id="JAVRHS010000005">
    <property type="protein sequence ID" value="MDT0576145.1"/>
    <property type="molecule type" value="Genomic_DNA"/>
</dbReference>
<dbReference type="Gene3D" id="1.25.40.10">
    <property type="entry name" value="Tetratricopeptide repeat domain"/>
    <property type="match status" value="1"/>
</dbReference>
<accession>A0ABU2ZHR1</accession>
<keyword evidence="2" id="KW-0732">Signal</keyword>
<keyword evidence="4" id="KW-1185">Reference proteome</keyword>
<dbReference type="RefSeq" id="WP_311340717.1">
    <property type="nucleotide sequence ID" value="NZ_JAVRHS010000005.1"/>
</dbReference>
<feature type="signal peptide" evidence="2">
    <location>
        <begin position="1"/>
        <end position="24"/>
    </location>
</feature>
<evidence type="ECO:0000256" key="1">
    <source>
        <dbReference type="SAM" id="MobiDB-lite"/>
    </source>
</evidence>
<feature type="region of interest" description="Disordered" evidence="1">
    <location>
        <begin position="263"/>
        <end position="288"/>
    </location>
</feature>
<comment type="caution">
    <text evidence="3">The sequence shown here is derived from an EMBL/GenBank/DDBJ whole genome shotgun (WGS) entry which is preliminary data.</text>
</comment>
<evidence type="ECO:0008006" key="5">
    <source>
        <dbReference type="Google" id="ProtNLM"/>
    </source>
</evidence>
<name>A0ABU2ZHR1_9SPHN</name>